<evidence type="ECO:0000256" key="1">
    <source>
        <dbReference type="SAM" id="Phobius"/>
    </source>
</evidence>
<name>A0A285B4E1_9ENTR</name>
<proteinExistence type="predicted"/>
<keyword evidence="1" id="KW-0812">Transmembrane</keyword>
<gene>
    <name evidence="2" type="ORF">KOSB73_260558</name>
    <name evidence="3" type="ORF">NCTC9149_03238</name>
</gene>
<reference evidence="4" key="2">
    <citation type="submission" date="2017-08" db="EMBL/GenBank/DDBJ databases">
        <authorList>
            <person name="Brisse S."/>
        </authorList>
    </citation>
    <scope>NUCLEOTIDE SEQUENCE [LARGE SCALE GENOMIC DNA]</scope>
    <source>
        <strain evidence="4">06D021</strain>
    </source>
</reference>
<dbReference type="Proteomes" id="UP000254571">
    <property type="component" value="Unassembled WGS sequence"/>
</dbReference>
<evidence type="ECO:0000313" key="2">
    <source>
        <dbReference type="EMBL" id="SNU35834.1"/>
    </source>
</evidence>
<organism evidence="2 4">
    <name type="scientific">Klebsiella grimontii</name>
    <dbReference type="NCBI Taxonomy" id="2058152"/>
    <lineage>
        <taxon>Bacteria</taxon>
        <taxon>Pseudomonadati</taxon>
        <taxon>Pseudomonadota</taxon>
        <taxon>Gammaproteobacteria</taxon>
        <taxon>Enterobacterales</taxon>
        <taxon>Enterobacteriaceae</taxon>
        <taxon>Klebsiella/Raoultella group</taxon>
        <taxon>Klebsiella</taxon>
    </lineage>
</organism>
<dbReference type="AlphaFoldDB" id="A0A285B4E1"/>
<sequence length="106" mass="11725">MAIVVEKGKASSPARIAGRLGNPKDILFFAAFFPQLIHLTNSFGCSLGILTAVWVPIDLSVLSLFILAVRRWLTARCAKRLTRVSALFLLLLAIYGLGYNVWQLHL</sequence>
<keyword evidence="1" id="KW-1133">Transmembrane helix</keyword>
<accession>A0A285B4E1</accession>
<evidence type="ECO:0000313" key="3">
    <source>
        <dbReference type="EMBL" id="STW06813.1"/>
    </source>
</evidence>
<keyword evidence="1" id="KW-0472">Membrane</keyword>
<feature type="transmembrane region" description="Helical" evidence="1">
    <location>
        <begin position="81"/>
        <end position="102"/>
    </location>
</feature>
<feature type="transmembrane region" description="Helical" evidence="1">
    <location>
        <begin position="49"/>
        <end position="69"/>
    </location>
</feature>
<dbReference type="EMBL" id="UGMX01000002">
    <property type="protein sequence ID" value="STW06813.1"/>
    <property type="molecule type" value="Genomic_DNA"/>
</dbReference>
<protein>
    <submittedName>
        <fullName evidence="2">Uncharacterized protein</fullName>
    </submittedName>
</protein>
<feature type="transmembrane region" description="Helical" evidence="1">
    <location>
        <begin position="26"/>
        <end position="43"/>
    </location>
</feature>
<dbReference type="Proteomes" id="UP000220639">
    <property type="component" value="Unassembled WGS sequence"/>
</dbReference>
<reference evidence="2" key="1">
    <citation type="submission" date="2017-08" db="EMBL/GenBank/DDBJ databases">
        <authorList>
            <person name="de Groot N.N."/>
        </authorList>
    </citation>
    <scope>NUCLEOTIDE SEQUENCE [LARGE SCALE GENOMIC DNA]</scope>
    <source>
        <strain evidence="2">06D021</strain>
    </source>
</reference>
<dbReference type="EMBL" id="FZTC01000019">
    <property type="protein sequence ID" value="SNU35834.1"/>
    <property type="molecule type" value="Genomic_DNA"/>
</dbReference>
<reference evidence="3 5" key="3">
    <citation type="submission" date="2018-06" db="EMBL/GenBank/DDBJ databases">
        <authorList>
            <consortium name="Pathogen Informatics"/>
            <person name="Doyle S."/>
        </authorList>
    </citation>
    <scope>NUCLEOTIDE SEQUENCE [LARGE SCALE GENOMIC DNA]</scope>
    <source>
        <strain evidence="3 5">NCTC9149</strain>
    </source>
</reference>
<evidence type="ECO:0000313" key="4">
    <source>
        <dbReference type="Proteomes" id="UP000220639"/>
    </source>
</evidence>
<evidence type="ECO:0000313" key="5">
    <source>
        <dbReference type="Proteomes" id="UP000254571"/>
    </source>
</evidence>